<reference evidence="2 3" key="1">
    <citation type="journal article" date="2012" name="Nat. Biotechnol.">
        <title>Draft genome sequence of pigeonpea (Cajanus cajan), an orphan legume crop of resource-poor farmers.</title>
        <authorList>
            <person name="Varshney R.K."/>
            <person name="Chen W."/>
            <person name="Li Y."/>
            <person name="Bharti A.K."/>
            <person name="Saxena R.K."/>
            <person name="Schlueter J.A."/>
            <person name="Donoghue M.T."/>
            <person name="Azam S."/>
            <person name="Fan G."/>
            <person name="Whaley A.M."/>
            <person name="Farmer A.D."/>
            <person name="Sheridan J."/>
            <person name="Iwata A."/>
            <person name="Tuteja R."/>
            <person name="Penmetsa R.V."/>
            <person name="Wu W."/>
            <person name="Upadhyaya H.D."/>
            <person name="Yang S.P."/>
            <person name="Shah T."/>
            <person name="Saxena K.B."/>
            <person name="Michael T."/>
            <person name="McCombie W.R."/>
            <person name="Yang B."/>
            <person name="Zhang G."/>
            <person name="Yang H."/>
            <person name="Wang J."/>
            <person name="Spillane C."/>
            <person name="Cook D.R."/>
            <person name="May G.D."/>
            <person name="Xu X."/>
            <person name="Jackson S.A."/>
        </authorList>
    </citation>
    <scope>NUCLEOTIDE SEQUENCE [LARGE SCALE GENOMIC DNA]</scope>
    <source>
        <strain evidence="3">cv. Asha</strain>
    </source>
</reference>
<accession>A0A151TQG9</accession>
<evidence type="ECO:0000259" key="1">
    <source>
        <dbReference type="PROSITE" id="PS50994"/>
    </source>
</evidence>
<dbReference type="InterPro" id="IPR001584">
    <property type="entry name" value="Integrase_cat-core"/>
</dbReference>
<dbReference type="SUPFAM" id="SSF53098">
    <property type="entry name" value="Ribonuclease H-like"/>
    <property type="match status" value="1"/>
</dbReference>
<organism evidence="2 3">
    <name type="scientific">Cajanus cajan</name>
    <name type="common">Pigeon pea</name>
    <name type="synonym">Cajanus indicus</name>
    <dbReference type="NCBI Taxonomy" id="3821"/>
    <lineage>
        <taxon>Eukaryota</taxon>
        <taxon>Viridiplantae</taxon>
        <taxon>Streptophyta</taxon>
        <taxon>Embryophyta</taxon>
        <taxon>Tracheophyta</taxon>
        <taxon>Spermatophyta</taxon>
        <taxon>Magnoliopsida</taxon>
        <taxon>eudicotyledons</taxon>
        <taxon>Gunneridae</taxon>
        <taxon>Pentapetalae</taxon>
        <taxon>rosids</taxon>
        <taxon>fabids</taxon>
        <taxon>Fabales</taxon>
        <taxon>Fabaceae</taxon>
        <taxon>Papilionoideae</taxon>
        <taxon>50 kb inversion clade</taxon>
        <taxon>NPAAA clade</taxon>
        <taxon>indigoferoid/millettioid clade</taxon>
        <taxon>Phaseoleae</taxon>
        <taxon>Cajanus</taxon>
    </lineage>
</organism>
<proteinExistence type="predicted"/>
<dbReference type="AlphaFoldDB" id="A0A151TQG9"/>
<gene>
    <name evidence="2" type="ORF">KK1_008468</name>
</gene>
<protein>
    <submittedName>
        <fullName evidence="2">Gypsy retrotransposon integrase-like protein 1</fullName>
    </submittedName>
</protein>
<evidence type="ECO:0000313" key="3">
    <source>
        <dbReference type="Proteomes" id="UP000075243"/>
    </source>
</evidence>
<dbReference type="InterPro" id="IPR036397">
    <property type="entry name" value="RNaseH_sf"/>
</dbReference>
<dbReference type="InterPro" id="IPR050951">
    <property type="entry name" value="Retrovirus_Pol_polyprotein"/>
</dbReference>
<dbReference type="PANTHER" id="PTHR37984">
    <property type="entry name" value="PROTEIN CBG26694"/>
    <property type="match status" value="1"/>
</dbReference>
<sequence>MADIWKYLKDGILPDSKVEASKVKNKSCHFTIEADELFKQGFSMPLLKCLDTDQANYVMDEIHREICGMHSGARSMVAKVIRAGYYWPTIRSNYKSYVQKCKACQDFDNLHQLPPTTLRSMQSAWPFAWWGMDILGPFPVAKGQLKFLLVGIDYFTKWIEAEALAKITSANVQRFTWKKIICRYGLPHVITTDNGK</sequence>
<dbReference type="PANTHER" id="PTHR37984:SF5">
    <property type="entry name" value="PROTEIN NYNRIN-LIKE"/>
    <property type="match status" value="1"/>
</dbReference>
<dbReference type="EMBL" id="CM003605">
    <property type="protein sequence ID" value="KYP69279.1"/>
    <property type="molecule type" value="Genomic_DNA"/>
</dbReference>
<name>A0A151TQG9_CAJCA</name>
<evidence type="ECO:0000313" key="2">
    <source>
        <dbReference type="EMBL" id="KYP69279.1"/>
    </source>
</evidence>
<keyword evidence="3" id="KW-1185">Reference proteome</keyword>
<dbReference type="PROSITE" id="PS50994">
    <property type="entry name" value="INTEGRASE"/>
    <property type="match status" value="1"/>
</dbReference>
<dbReference type="Proteomes" id="UP000075243">
    <property type="component" value="Chromosome 3"/>
</dbReference>
<dbReference type="InterPro" id="IPR012337">
    <property type="entry name" value="RNaseH-like_sf"/>
</dbReference>
<dbReference type="Pfam" id="PF17921">
    <property type="entry name" value="Integrase_H2C2"/>
    <property type="match status" value="1"/>
</dbReference>
<dbReference type="Gene3D" id="1.10.340.70">
    <property type="match status" value="1"/>
</dbReference>
<dbReference type="InterPro" id="IPR041588">
    <property type="entry name" value="Integrase_H2C2"/>
</dbReference>
<dbReference type="Gene3D" id="3.30.420.10">
    <property type="entry name" value="Ribonuclease H-like superfamily/Ribonuclease H"/>
    <property type="match status" value="1"/>
</dbReference>
<feature type="domain" description="Integrase catalytic" evidence="1">
    <location>
        <begin position="122"/>
        <end position="196"/>
    </location>
</feature>
<dbReference type="Pfam" id="PF00665">
    <property type="entry name" value="rve"/>
    <property type="match status" value="1"/>
</dbReference>
<dbReference type="Gramene" id="C.cajan_08222.t">
    <property type="protein sequence ID" value="C.cajan_08222.t.cds1"/>
    <property type="gene ID" value="C.cajan_08222"/>
</dbReference>
<dbReference type="GO" id="GO:0015074">
    <property type="term" value="P:DNA integration"/>
    <property type="evidence" value="ECO:0007669"/>
    <property type="project" value="InterPro"/>
</dbReference>
<dbReference type="GO" id="GO:0003676">
    <property type="term" value="F:nucleic acid binding"/>
    <property type="evidence" value="ECO:0007669"/>
    <property type="project" value="InterPro"/>
</dbReference>